<keyword evidence="1" id="KW-0732">Signal</keyword>
<feature type="signal peptide" evidence="1">
    <location>
        <begin position="1"/>
        <end position="18"/>
    </location>
</feature>
<evidence type="ECO:0008006" key="4">
    <source>
        <dbReference type="Google" id="ProtNLM"/>
    </source>
</evidence>
<gene>
    <name evidence="2" type="ORF">FTUN_4556</name>
</gene>
<dbReference type="AlphaFoldDB" id="A0A6M5YUA9"/>
<sequence>MIRSMMVLVFFVPVITLAADDPIMAELDKARTKHTVSCDAAKTKLVTAMDAKLKEVAGKGDLDGATQIKAQKDQFEKDSTLPKAPQLTRAVMDYESEVRGAREALRKAIEKAKDGYTKALKLDEAQALATELKALGTDAKGGVDTSDDLNTKFAEGSVWKGIVKEKRGASDLTVDIVVTVTKREGPAFEGTYQGAEGKFIYEIEGAIMKDKVNFKFTKIQQPKDVKISNLIGLEQKGSIKLRPEDEEANLGDELHLAERE</sequence>
<dbReference type="Proteomes" id="UP000503447">
    <property type="component" value="Chromosome"/>
</dbReference>
<evidence type="ECO:0000313" key="2">
    <source>
        <dbReference type="EMBL" id="QJW96996.1"/>
    </source>
</evidence>
<proteinExistence type="predicted"/>
<feature type="chain" id="PRO_5026771846" description="DUF5667 domain-containing protein" evidence="1">
    <location>
        <begin position="19"/>
        <end position="260"/>
    </location>
</feature>
<name>A0A6M5YUA9_9BACT</name>
<dbReference type="RefSeq" id="WP_171472470.1">
    <property type="nucleotide sequence ID" value="NZ_CP053452.2"/>
</dbReference>
<reference evidence="3" key="1">
    <citation type="submission" date="2020-05" db="EMBL/GenBank/DDBJ databases">
        <title>Frigoriglobus tundricola gen. nov., sp. nov., a psychrotolerant cellulolytic planctomycete of the family Gemmataceae with two divergent copies of 16S rRNA gene.</title>
        <authorList>
            <person name="Kulichevskaya I.S."/>
            <person name="Ivanova A.A."/>
            <person name="Naumoff D.G."/>
            <person name="Beletsky A.V."/>
            <person name="Rijpstra W.I.C."/>
            <person name="Sinninghe Damste J.S."/>
            <person name="Mardanov A.V."/>
            <person name="Ravin N.V."/>
            <person name="Dedysh S.N."/>
        </authorList>
    </citation>
    <scope>NUCLEOTIDE SEQUENCE [LARGE SCALE GENOMIC DNA]</scope>
    <source>
        <strain evidence="3">PL17</strain>
    </source>
</reference>
<keyword evidence="3" id="KW-1185">Reference proteome</keyword>
<dbReference type="KEGG" id="ftj:FTUN_4556"/>
<evidence type="ECO:0000256" key="1">
    <source>
        <dbReference type="SAM" id="SignalP"/>
    </source>
</evidence>
<organism evidence="2 3">
    <name type="scientific">Frigoriglobus tundricola</name>
    <dbReference type="NCBI Taxonomy" id="2774151"/>
    <lineage>
        <taxon>Bacteria</taxon>
        <taxon>Pseudomonadati</taxon>
        <taxon>Planctomycetota</taxon>
        <taxon>Planctomycetia</taxon>
        <taxon>Gemmatales</taxon>
        <taxon>Gemmataceae</taxon>
        <taxon>Frigoriglobus</taxon>
    </lineage>
</organism>
<accession>A0A6M5YUA9</accession>
<protein>
    <recommendedName>
        <fullName evidence="4">DUF5667 domain-containing protein</fullName>
    </recommendedName>
</protein>
<evidence type="ECO:0000313" key="3">
    <source>
        <dbReference type="Proteomes" id="UP000503447"/>
    </source>
</evidence>
<dbReference type="EMBL" id="CP053452">
    <property type="protein sequence ID" value="QJW96996.1"/>
    <property type="molecule type" value="Genomic_DNA"/>
</dbReference>